<keyword evidence="9" id="KW-1185">Reference proteome</keyword>
<dbReference type="OMA" id="YICHLKW"/>
<feature type="compositionally biased region" description="Gly residues" evidence="7">
    <location>
        <begin position="91"/>
        <end position="100"/>
    </location>
</feature>
<evidence type="ECO:0000256" key="5">
    <source>
        <dbReference type="ARBA" id="ARBA00023125"/>
    </source>
</evidence>
<dbReference type="GO" id="GO:0005634">
    <property type="term" value="C:nucleus"/>
    <property type="evidence" value="ECO:0000318"/>
    <property type="project" value="GO_Central"/>
</dbReference>
<dbReference type="ExpressionAtlas" id="A0A2K3E2Y0">
    <property type="expression patterns" value="baseline"/>
</dbReference>
<dbReference type="Gramene" id="PNW87160">
    <property type="protein sequence ID" value="PNW87160"/>
    <property type="gene ID" value="CHLRE_02g111350v5"/>
</dbReference>
<dbReference type="KEGG" id="cre:CHLRE_02g111350v5"/>
<feature type="region of interest" description="Disordered" evidence="7">
    <location>
        <begin position="150"/>
        <end position="262"/>
    </location>
</feature>
<evidence type="ECO:0000256" key="7">
    <source>
        <dbReference type="SAM" id="MobiDB-lite"/>
    </source>
</evidence>
<feature type="repeat" description="WD" evidence="6">
    <location>
        <begin position="569"/>
        <end position="601"/>
    </location>
</feature>
<dbReference type="PROSITE" id="PS00678">
    <property type="entry name" value="WD_REPEATS_1"/>
    <property type="match status" value="1"/>
</dbReference>
<keyword evidence="2 6" id="KW-0853">WD repeat</keyword>
<dbReference type="GO" id="GO:0006974">
    <property type="term" value="P:DNA damage response"/>
    <property type="evidence" value="ECO:0007669"/>
    <property type="project" value="UniProtKB-KW"/>
</dbReference>
<evidence type="ECO:0000256" key="3">
    <source>
        <dbReference type="ARBA" id="ARBA00022737"/>
    </source>
</evidence>
<reference evidence="8 9" key="1">
    <citation type="journal article" date="2007" name="Science">
        <title>The Chlamydomonas genome reveals the evolution of key animal and plant functions.</title>
        <authorList>
            <person name="Merchant S.S."/>
            <person name="Prochnik S.E."/>
            <person name="Vallon O."/>
            <person name="Harris E.H."/>
            <person name="Karpowicz S.J."/>
            <person name="Witman G.B."/>
            <person name="Terry A."/>
            <person name="Salamov A."/>
            <person name="Fritz-Laylin L.K."/>
            <person name="Marechal-Drouard L."/>
            <person name="Marshall W.F."/>
            <person name="Qu L.H."/>
            <person name="Nelson D.R."/>
            <person name="Sanderfoot A.A."/>
            <person name="Spalding M.H."/>
            <person name="Kapitonov V.V."/>
            <person name="Ren Q."/>
            <person name="Ferris P."/>
            <person name="Lindquist E."/>
            <person name="Shapiro H."/>
            <person name="Lucas S.M."/>
            <person name="Grimwood J."/>
            <person name="Schmutz J."/>
            <person name="Cardol P."/>
            <person name="Cerutti H."/>
            <person name="Chanfreau G."/>
            <person name="Chen C.L."/>
            <person name="Cognat V."/>
            <person name="Croft M.T."/>
            <person name="Dent R."/>
            <person name="Dutcher S."/>
            <person name="Fernandez E."/>
            <person name="Fukuzawa H."/>
            <person name="Gonzalez-Ballester D."/>
            <person name="Gonzalez-Halphen D."/>
            <person name="Hallmann A."/>
            <person name="Hanikenne M."/>
            <person name="Hippler M."/>
            <person name="Inwood W."/>
            <person name="Jabbari K."/>
            <person name="Kalanon M."/>
            <person name="Kuras R."/>
            <person name="Lefebvre P.A."/>
            <person name="Lemaire S.D."/>
            <person name="Lobanov A.V."/>
            <person name="Lohr M."/>
            <person name="Manuell A."/>
            <person name="Meier I."/>
            <person name="Mets L."/>
            <person name="Mittag M."/>
            <person name="Mittelmeier T."/>
            <person name="Moroney J.V."/>
            <person name="Moseley J."/>
            <person name="Napoli C."/>
            <person name="Nedelcu A.M."/>
            <person name="Niyogi K."/>
            <person name="Novoselov S.V."/>
            <person name="Paulsen I.T."/>
            <person name="Pazour G."/>
            <person name="Purton S."/>
            <person name="Ral J.P."/>
            <person name="Riano-Pachon D.M."/>
            <person name="Riekhof W."/>
            <person name="Rymarquis L."/>
            <person name="Schroda M."/>
            <person name="Stern D."/>
            <person name="Umen J."/>
            <person name="Willows R."/>
            <person name="Wilson N."/>
            <person name="Zimmer S.L."/>
            <person name="Allmer J."/>
            <person name="Balk J."/>
            <person name="Bisova K."/>
            <person name="Chen C.J."/>
            <person name="Elias M."/>
            <person name="Gendler K."/>
            <person name="Hauser C."/>
            <person name="Lamb M.R."/>
            <person name="Ledford H."/>
            <person name="Long J.C."/>
            <person name="Minagawa J."/>
            <person name="Page M.D."/>
            <person name="Pan J."/>
            <person name="Pootakham W."/>
            <person name="Roje S."/>
            <person name="Rose A."/>
            <person name="Stahlberg E."/>
            <person name="Terauchi A.M."/>
            <person name="Yang P."/>
            <person name="Ball S."/>
            <person name="Bowler C."/>
            <person name="Dieckmann C.L."/>
            <person name="Gladyshev V.N."/>
            <person name="Green P."/>
            <person name="Jorgensen R."/>
            <person name="Mayfield S."/>
            <person name="Mueller-Roeber B."/>
            <person name="Rajamani S."/>
            <person name="Sayre R.T."/>
            <person name="Brokstein P."/>
            <person name="Dubchak I."/>
            <person name="Goodstein D."/>
            <person name="Hornick L."/>
            <person name="Huang Y.W."/>
            <person name="Jhaveri J."/>
            <person name="Luo Y."/>
            <person name="Martinez D."/>
            <person name="Ngau W.C."/>
            <person name="Otillar B."/>
            <person name="Poliakov A."/>
            <person name="Porter A."/>
            <person name="Szajkowski L."/>
            <person name="Werner G."/>
            <person name="Zhou K."/>
            <person name="Grigoriev I.V."/>
            <person name="Rokhsar D.S."/>
            <person name="Grossman A.R."/>
        </authorList>
    </citation>
    <scope>NUCLEOTIDE SEQUENCE [LARGE SCALE GENOMIC DNA]</scope>
    <source>
        <strain evidence="9">CC-503</strain>
    </source>
</reference>
<dbReference type="EMBL" id="CM008963">
    <property type="protein sequence ID" value="PNW87160.1"/>
    <property type="molecule type" value="Genomic_DNA"/>
</dbReference>
<protein>
    <submittedName>
        <fullName evidence="8">Uncharacterized protein</fullName>
    </submittedName>
</protein>
<dbReference type="PROSITE" id="PS50082">
    <property type="entry name" value="WD_REPEATS_2"/>
    <property type="match status" value="1"/>
</dbReference>
<dbReference type="InterPro" id="IPR015943">
    <property type="entry name" value="WD40/YVTN_repeat-like_dom_sf"/>
</dbReference>
<dbReference type="InterPro" id="IPR036322">
    <property type="entry name" value="WD40_repeat_dom_sf"/>
</dbReference>
<comment type="similarity">
    <text evidence="1">Belongs to the WD repeat DDB2/WDR76 family.</text>
</comment>
<evidence type="ECO:0000313" key="8">
    <source>
        <dbReference type="EMBL" id="PNW87160.1"/>
    </source>
</evidence>
<feature type="compositionally biased region" description="Low complexity" evidence="7">
    <location>
        <begin position="150"/>
        <end position="161"/>
    </location>
</feature>
<dbReference type="Proteomes" id="UP000006906">
    <property type="component" value="Chromosome 2"/>
</dbReference>
<dbReference type="PANTHER" id="PTHR14773">
    <property type="entry name" value="WD REPEAT-CONTAINING PROTEIN 76"/>
    <property type="match status" value="1"/>
</dbReference>
<feature type="region of interest" description="Disordered" evidence="7">
    <location>
        <begin position="1"/>
        <end position="127"/>
    </location>
</feature>
<dbReference type="InterPro" id="IPR019775">
    <property type="entry name" value="WD40_repeat_CS"/>
</dbReference>
<dbReference type="STRING" id="3055.A0A2K3E2Y0"/>
<evidence type="ECO:0000256" key="2">
    <source>
        <dbReference type="ARBA" id="ARBA00022574"/>
    </source>
</evidence>
<dbReference type="PANTHER" id="PTHR14773:SF0">
    <property type="entry name" value="WD REPEAT-CONTAINING PROTEIN 76"/>
    <property type="match status" value="1"/>
</dbReference>
<keyword evidence="5" id="KW-0238">DNA-binding</keyword>
<dbReference type="GO" id="GO:2000001">
    <property type="term" value="P:regulation of DNA damage checkpoint"/>
    <property type="evidence" value="ECO:0000318"/>
    <property type="project" value="GO_Central"/>
</dbReference>
<feature type="compositionally biased region" description="Low complexity" evidence="7">
    <location>
        <begin position="221"/>
        <end position="236"/>
    </location>
</feature>
<accession>A0A2K3E2Y0</accession>
<dbReference type="InParanoid" id="A0A2K3E2Y0"/>
<evidence type="ECO:0000256" key="4">
    <source>
        <dbReference type="ARBA" id="ARBA00022763"/>
    </source>
</evidence>
<dbReference type="InterPro" id="IPR001680">
    <property type="entry name" value="WD40_rpt"/>
</dbReference>
<dbReference type="OrthoDB" id="9890280at2759"/>
<dbReference type="FunCoup" id="A0A2K3E2Y0">
    <property type="interactions" value="1103"/>
</dbReference>
<dbReference type="InterPro" id="IPR050853">
    <property type="entry name" value="WD_repeat_DNA-damage-binding"/>
</dbReference>
<dbReference type="SUPFAM" id="SSF50978">
    <property type="entry name" value="WD40 repeat-like"/>
    <property type="match status" value="1"/>
</dbReference>
<name>A0A2K3E2Y0_CHLRE</name>
<evidence type="ECO:0000256" key="6">
    <source>
        <dbReference type="PROSITE-ProRule" id="PRU00221"/>
    </source>
</evidence>
<keyword evidence="4" id="KW-0227">DNA damage</keyword>
<evidence type="ECO:0000313" key="9">
    <source>
        <dbReference type="Proteomes" id="UP000006906"/>
    </source>
</evidence>
<keyword evidence="3" id="KW-0677">Repeat</keyword>
<dbReference type="Pfam" id="PF00400">
    <property type="entry name" value="WD40"/>
    <property type="match status" value="1"/>
</dbReference>
<sequence length="734" mass="74117">MKARTSGAAKATPTQIAQGSKARDDHEQDQAGQGHEPSAKRQRVAKPPLPPRSTRATRAKQGSGGSAAGLKEEPAGQGDTVELKQEDQVADGGGSGGGAGATAPDLAGAHASAGAPPMSDLDRQRAELMERNRRMLLSLNLPGLVAETAAAAVAGKASSSSGDGGGGAAKSKPSQRGVAKRSREGAAEPAPRRVSLRQRGVSADPALAAGVDSETPGGGLVLAAGQRALAAATGRAGAEEPEEPKGRHPRGRLPFRSENGKPDSDAAFLQVLAAGAEAAQAGSGAEAEAPGRNGAGGEAVSKFGLVEKDVAKVTKDGVTHLVWLPSGGADERLLLAAADKGGRVSMWDVDGDESGPAAETDGVLMFAPHGEYVSGMRWLGREAAVGANRLVTASYDGSLRALDLGDGGRWLQLPAPGKPEDAEWSALEVAADGRTAYLGDPMGFFELVDLRDKPRPVAASGGADAKASGAVEAEGAAAADGGKDQSKPRVLGAEELAGPVGNLMICSRKINSLHLEPSGAPLLATSCSDGSVGVWDIRMLERGVAGVVAAAKAGGSGGSIGAKTKPLSLLQHAKSCHAAYWAPNGSKRLLSTSYDDTLRVWGDPTAAGAAADGGCFSQLLSISHNNQTGRWITPFRAVWSAVSDAVLVGSMKRGLDVFTAPSPPAAHLGAGGAKSPARGKKPPVVAGSADPAGGQLLATLSSEYMTAIPSRAAPHPHLPVVAAATSSGRCHIWR</sequence>
<proteinExistence type="inferred from homology"/>
<dbReference type="Gene3D" id="2.130.10.10">
    <property type="entry name" value="YVTN repeat-like/Quinoprotein amine dehydrogenase"/>
    <property type="match status" value="2"/>
</dbReference>
<dbReference type="SMART" id="SM00320">
    <property type="entry name" value="WD40"/>
    <property type="match status" value="5"/>
</dbReference>
<dbReference type="AlphaFoldDB" id="A0A2K3E2Y0"/>
<dbReference type="RefSeq" id="XP_042927524.1">
    <property type="nucleotide sequence ID" value="XM_043059890.1"/>
</dbReference>
<dbReference type="GO" id="GO:0003677">
    <property type="term" value="F:DNA binding"/>
    <property type="evidence" value="ECO:0000318"/>
    <property type="project" value="GO_Central"/>
</dbReference>
<gene>
    <name evidence="8" type="ORF">CHLRE_02g111350v5</name>
</gene>
<dbReference type="GeneID" id="5725476"/>
<feature type="region of interest" description="Disordered" evidence="7">
    <location>
        <begin position="666"/>
        <end position="690"/>
    </location>
</feature>
<organism evidence="8 9">
    <name type="scientific">Chlamydomonas reinhardtii</name>
    <name type="common">Chlamydomonas smithii</name>
    <dbReference type="NCBI Taxonomy" id="3055"/>
    <lineage>
        <taxon>Eukaryota</taxon>
        <taxon>Viridiplantae</taxon>
        <taxon>Chlorophyta</taxon>
        <taxon>core chlorophytes</taxon>
        <taxon>Chlorophyceae</taxon>
        <taxon>CS clade</taxon>
        <taxon>Chlamydomonadales</taxon>
        <taxon>Chlamydomonadaceae</taxon>
        <taxon>Chlamydomonas</taxon>
    </lineage>
</organism>
<evidence type="ECO:0000256" key="1">
    <source>
        <dbReference type="ARBA" id="ARBA00005434"/>
    </source>
</evidence>